<organism evidence="3 4">
    <name type="scientific">Thermosediminibacter litoriperuensis</name>
    <dbReference type="NCBI Taxonomy" id="291989"/>
    <lineage>
        <taxon>Bacteria</taxon>
        <taxon>Bacillati</taxon>
        <taxon>Bacillota</taxon>
        <taxon>Clostridia</taxon>
        <taxon>Thermosediminibacterales</taxon>
        <taxon>Thermosediminibacteraceae</taxon>
        <taxon>Thermosediminibacter</taxon>
    </lineage>
</organism>
<dbReference type="EMBL" id="VNHO01000020">
    <property type="protein sequence ID" value="TYP51652.1"/>
    <property type="molecule type" value="Genomic_DNA"/>
</dbReference>
<feature type="compositionally biased region" description="Low complexity" evidence="1">
    <location>
        <begin position="64"/>
        <end position="79"/>
    </location>
</feature>
<feature type="transmembrane region" description="Helical" evidence="2">
    <location>
        <begin position="6"/>
        <end position="25"/>
    </location>
</feature>
<evidence type="ECO:0000256" key="2">
    <source>
        <dbReference type="SAM" id="Phobius"/>
    </source>
</evidence>
<sequence length="124" mass="13589">MVLLGFAAALGVVIVVFYFFLRKLFINKKGCIKEPQEKKKEPEKPAPGQEEPVGVPEPQKPKQPEGQQPEQPQSPQLEQPEGEKSEQQEGQKPEQPEDKKPDQGAPVGPVPDDKANNGTGTPEV</sequence>
<keyword evidence="2" id="KW-0812">Transmembrane</keyword>
<gene>
    <name evidence="3" type="ORF">LZ11_01775</name>
</gene>
<protein>
    <submittedName>
        <fullName evidence="3">Uncharacterized protein</fullName>
    </submittedName>
</protein>
<comment type="caution">
    <text evidence="3">The sequence shown here is derived from an EMBL/GenBank/DDBJ whole genome shotgun (WGS) entry which is preliminary data.</text>
</comment>
<dbReference type="RefSeq" id="WP_148867496.1">
    <property type="nucleotide sequence ID" value="NZ_VNHO01000020.1"/>
</dbReference>
<proteinExistence type="predicted"/>
<feature type="compositionally biased region" description="Low complexity" evidence="1">
    <location>
        <begin position="46"/>
        <end position="57"/>
    </location>
</feature>
<feature type="region of interest" description="Disordered" evidence="1">
    <location>
        <begin position="31"/>
        <end position="124"/>
    </location>
</feature>
<accession>A0A5S5ALG1</accession>
<dbReference type="AlphaFoldDB" id="A0A5S5ALG1"/>
<evidence type="ECO:0000313" key="4">
    <source>
        <dbReference type="Proteomes" id="UP000322294"/>
    </source>
</evidence>
<feature type="compositionally biased region" description="Basic and acidic residues" evidence="1">
    <location>
        <begin position="31"/>
        <end position="44"/>
    </location>
</feature>
<reference evidence="3 4" key="1">
    <citation type="submission" date="2019-07" db="EMBL/GenBank/DDBJ databases">
        <title>Genomic Encyclopedia of Type Strains, Phase I: the one thousand microbial genomes (KMG-I) project.</title>
        <authorList>
            <person name="Kyrpides N."/>
        </authorList>
    </citation>
    <scope>NUCLEOTIDE SEQUENCE [LARGE SCALE GENOMIC DNA]</scope>
    <source>
        <strain evidence="3 4">DSM 16647</strain>
    </source>
</reference>
<dbReference type="Proteomes" id="UP000322294">
    <property type="component" value="Unassembled WGS sequence"/>
</dbReference>
<evidence type="ECO:0000313" key="3">
    <source>
        <dbReference type="EMBL" id="TYP51652.1"/>
    </source>
</evidence>
<keyword evidence="2" id="KW-1133">Transmembrane helix</keyword>
<feature type="compositionally biased region" description="Basic and acidic residues" evidence="1">
    <location>
        <begin position="81"/>
        <end position="102"/>
    </location>
</feature>
<keyword evidence="4" id="KW-1185">Reference proteome</keyword>
<keyword evidence="2" id="KW-0472">Membrane</keyword>
<name>A0A5S5ALG1_9FIRM</name>
<evidence type="ECO:0000256" key="1">
    <source>
        <dbReference type="SAM" id="MobiDB-lite"/>
    </source>
</evidence>